<feature type="region of interest" description="Disordered" evidence="1">
    <location>
        <begin position="262"/>
        <end position="361"/>
    </location>
</feature>
<dbReference type="PANTHER" id="PTHR23302">
    <property type="entry name" value="TRANSMEMBRANE CHANNEL-RELATED"/>
    <property type="match status" value="1"/>
</dbReference>
<feature type="compositionally biased region" description="Basic and acidic residues" evidence="1">
    <location>
        <begin position="521"/>
        <end position="545"/>
    </location>
</feature>
<feature type="compositionally biased region" description="Low complexity" evidence="1">
    <location>
        <begin position="448"/>
        <end position="464"/>
    </location>
</feature>
<feature type="compositionally biased region" description="Low complexity" evidence="1">
    <location>
        <begin position="320"/>
        <end position="348"/>
    </location>
</feature>
<keyword evidence="3" id="KW-1185">Reference proteome</keyword>
<keyword evidence="2" id="KW-0812">Transmembrane</keyword>
<protein>
    <submittedName>
        <fullName evidence="4">TMC domain-containing protein</fullName>
    </submittedName>
</protein>
<dbReference type="GO" id="GO:0005886">
    <property type="term" value="C:plasma membrane"/>
    <property type="evidence" value="ECO:0007669"/>
    <property type="project" value="InterPro"/>
</dbReference>
<feature type="region of interest" description="Disordered" evidence="1">
    <location>
        <begin position="659"/>
        <end position="684"/>
    </location>
</feature>
<evidence type="ECO:0000313" key="3">
    <source>
        <dbReference type="Proteomes" id="UP000887566"/>
    </source>
</evidence>
<feature type="compositionally biased region" description="Polar residues" evidence="1">
    <location>
        <begin position="623"/>
        <end position="635"/>
    </location>
</feature>
<feature type="transmembrane region" description="Helical" evidence="2">
    <location>
        <begin position="93"/>
        <end position="118"/>
    </location>
</feature>
<dbReference type="InterPro" id="IPR038900">
    <property type="entry name" value="TMC"/>
</dbReference>
<dbReference type="AlphaFoldDB" id="A0A914WE03"/>
<keyword evidence="2" id="KW-0472">Membrane</keyword>
<feature type="region of interest" description="Disordered" evidence="1">
    <location>
        <begin position="147"/>
        <end position="223"/>
    </location>
</feature>
<feature type="compositionally biased region" description="Polar residues" evidence="1">
    <location>
        <begin position="674"/>
        <end position="684"/>
    </location>
</feature>
<evidence type="ECO:0000256" key="1">
    <source>
        <dbReference type="SAM" id="MobiDB-lite"/>
    </source>
</evidence>
<dbReference type="Proteomes" id="UP000887566">
    <property type="component" value="Unplaced"/>
</dbReference>
<dbReference type="GO" id="GO:0008381">
    <property type="term" value="F:mechanosensitive monoatomic ion channel activity"/>
    <property type="evidence" value="ECO:0007669"/>
    <property type="project" value="TreeGrafter"/>
</dbReference>
<feature type="compositionally biased region" description="Basic and acidic residues" evidence="1">
    <location>
        <begin position="182"/>
        <end position="199"/>
    </location>
</feature>
<evidence type="ECO:0000313" key="4">
    <source>
        <dbReference type="WBParaSite" id="PSAMB.scaffold3755size17004.g22481.t1"/>
    </source>
</evidence>
<evidence type="ECO:0000256" key="2">
    <source>
        <dbReference type="SAM" id="Phobius"/>
    </source>
</evidence>
<reference evidence="4" key="1">
    <citation type="submission" date="2022-11" db="UniProtKB">
        <authorList>
            <consortium name="WormBaseParasite"/>
        </authorList>
    </citation>
    <scope>IDENTIFICATION</scope>
</reference>
<dbReference type="WBParaSite" id="PSAMB.scaffold3755size17004.g22481.t1">
    <property type="protein sequence ID" value="PSAMB.scaffold3755size17004.g22481.t1"/>
    <property type="gene ID" value="PSAMB.scaffold3755size17004.g22481"/>
</dbReference>
<organism evidence="3 4">
    <name type="scientific">Plectus sambesii</name>
    <dbReference type="NCBI Taxonomy" id="2011161"/>
    <lineage>
        <taxon>Eukaryota</taxon>
        <taxon>Metazoa</taxon>
        <taxon>Ecdysozoa</taxon>
        <taxon>Nematoda</taxon>
        <taxon>Chromadorea</taxon>
        <taxon>Plectida</taxon>
        <taxon>Plectina</taxon>
        <taxon>Plectoidea</taxon>
        <taxon>Plectidae</taxon>
        <taxon>Plectus</taxon>
    </lineage>
</organism>
<dbReference type="PANTHER" id="PTHR23302:SF40">
    <property type="entry name" value="TRANSMEMBRANE CHANNEL-LIKE PROTEIN"/>
    <property type="match status" value="1"/>
</dbReference>
<feature type="region of interest" description="Disordered" evidence="1">
    <location>
        <begin position="396"/>
        <end position="638"/>
    </location>
</feature>
<accession>A0A914WE03</accession>
<sequence>MNNIKLIILMYVRGWSVMTCNVPAQQIFRASRSSNFYLMLLLLMLFLCTLPVGYVIASKRPSPRCGPFADHARFYHVITQVLENNVDPKVLNWIKYVASPGVVIPVLLLLILIIYFLVSLVRGMREANEDLQKQLVHERTEEKKKIFKLAGGRHNKKSTHASEAPSNLAKKTTIPSYVPAAEQKRREPWRSKNDRKDDPFTSLLQEDPNEDSRSPSPSSPLLHIAKPRIMIPTRNNNNDFLAPNLPGSHYSYMQQFKPSLSSLHEVDGSSEGDDDKRSIHSLARKTTPAVRTTDSVDDWMTHSGATGPIPLTTADNMLISRSSGSSGDRSHHSTISNTNNNSSNTNNNDGDLNARAELGTPEEVRDLIAPMRIMEQMPTVHATRHFPSVLPSPAHLVSPESADLERRASYKSSYDNESTPRSNMPSPNKTPVHQTYSGDFPTASGYRAASPTSSQPSKSPSLSAGRKYYDSPNDSSDLDRFTKNRMGRPPIKQPSPLTPADVVLSESEKEPEDDTTDYTSAEERRMIAEELDKHRYPPPYSRKEPSGSSKCETDETNSADQIRGPAKNRFKPKTVAASFVPWPSVPTRASRSAKRPRSPPKSIDALPSTSSDSKGRPRFRISVSPTRRASGSATSDDIDSGLYKKKFIIRQAPAVAPTLEFGEDGSPRVVGQVSLDQGDNYSPV</sequence>
<feature type="transmembrane region" description="Helical" evidence="2">
    <location>
        <begin position="36"/>
        <end position="57"/>
    </location>
</feature>
<feature type="compositionally biased region" description="Polar residues" evidence="1">
    <location>
        <begin position="410"/>
        <end position="437"/>
    </location>
</feature>
<name>A0A914WE03_9BILA</name>
<feature type="compositionally biased region" description="Basic residues" evidence="1">
    <location>
        <begin position="147"/>
        <end position="159"/>
    </location>
</feature>
<proteinExistence type="predicted"/>
<feature type="compositionally biased region" description="Polar residues" evidence="1">
    <location>
        <begin position="546"/>
        <end position="560"/>
    </location>
</feature>
<keyword evidence="2" id="KW-1133">Transmembrane helix</keyword>